<organism evidence="1 2">
    <name type="scientific">Hygrophoropsis aurantiaca</name>
    <dbReference type="NCBI Taxonomy" id="72124"/>
    <lineage>
        <taxon>Eukaryota</taxon>
        <taxon>Fungi</taxon>
        <taxon>Dikarya</taxon>
        <taxon>Basidiomycota</taxon>
        <taxon>Agaricomycotina</taxon>
        <taxon>Agaricomycetes</taxon>
        <taxon>Agaricomycetidae</taxon>
        <taxon>Boletales</taxon>
        <taxon>Coniophorineae</taxon>
        <taxon>Hygrophoropsidaceae</taxon>
        <taxon>Hygrophoropsis</taxon>
    </lineage>
</organism>
<accession>A0ACB8AJ03</accession>
<evidence type="ECO:0000313" key="1">
    <source>
        <dbReference type="EMBL" id="KAH7913175.1"/>
    </source>
</evidence>
<dbReference type="EMBL" id="MU267636">
    <property type="protein sequence ID" value="KAH7913175.1"/>
    <property type="molecule type" value="Genomic_DNA"/>
</dbReference>
<keyword evidence="2" id="KW-1185">Reference proteome</keyword>
<evidence type="ECO:0000313" key="2">
    <source>
        <dbReference type="Proteomes" id="UP000790377"/>
    </source>
</evidence>
<protein>
    <submittedName>
        <fullName evidence="1">Integral peroxisomal membrane peroxin-domain-containing protein</fullName>
    </submittedName>
</protein>
<sequence>MSGSTRTSNLKPQILQQMPSSASLSTTTAASTLSPALSSAPSTLLEFVNTVPPALTSELVALAPYIRLTRRCAEILSWKSHWEEHWLALAAWWAFCLLSEPTLRLFLPIAFLFVFGIRRWTSNRTSSSTAPVVVTEATLQATLSDIATIRSLLPVPSLSLARFPSPSTLLRLTTILYPPYLLFTYFVPLRVSIALCGTFIFTYRAQWAVNSRASIYRSAHIRWGFYRIYALLSGVHLPPPLTSSPPLAQSSLTSKSLIGEVDGTVLPSPNLRFLFTVYENQRWWMGLDWTAALLPGERPSWCGASQAPLPPPSSFNLPAPAVSYIAVGSGGRAKRTAHWEWEEPEWRVMVKKEGHEGVWRVEKTPPKDKDEESAGTALRMLRAARGRDSASASPNLNAESPERDKGKSSEQHTEDPFAPPIQEEEFLTDLDGWIYGDNKWESGSNKGGMGKYTRYRRWTRIAILVETIELVGPGDVGIVRGSSTFGDETVSSMASSTGPSLASPTLSAFSEGESTASTISDTGKDGGKGGEGRRRSILRQRLKAVVDGSGH</sequence>
<comment type="caution">
    <text evidence="1">The sequence shown here is derived from an EMBL/GenBank/DDBJ whole genome shotgun (WGS) entry which is preliminary data.</text>
</comment>
<reference evidence="1" key="1">
    <citation type="journal article" date="2021" name="New Phytol.">
        <title>Evolutionary innovations through gain and loss of genes in the ectomycorrhizal Boletales.</title>
        <authorList>
            <person name="Wu G."/>
            <person name="Miyauchi S."/>
            <person name="Morin E."/>
            <person name="Kuo A."/>
            <person name="Drula E."/>
            <person name="Varga T."/>
            <person name="Kohler A."/>
            <person name="Feng B."/>
            <person name="Cao Y."/>
            <person name="Lipzen A."/>
            <person name="Daum C."/>
            <person name="Hundley H."/>
            <person name="Pangilinan J."/>
            <person name="Johnson J."/>
            <person name="Barry K."/>
            <person name="LaButti K."/>
            <person name="Ng V."/>
            <person name="Ahrendt S."/>
            <person name="Min B."/>
            <person name="Choi I.G."/>
            <person name="Park H."/>
            <person name="Plett J.M."/>
            <person name="Magnuson J."/>
            <person name="Spatafora J.W."/>
            <person name="Nagy L.G."/>
            <person name="Henrissat B."/>
            <person name="Grigoriev I.V."/>
            <person name="Yang Z.L."/>
            <person name="Xu J."/>
            <person name="Martin F.M."/>
        </authorList>
    </citation>
    <scope>NUCLEOTIDE SEQUENCE</scope>
    <source>
        <strain evidence="1">ATCC 28755</strain>
    </source>
</reference>
<name>A0ACB8AJ03_9AGAM</name>
<dbReference type="Proteomes" id="UP000790377">
    <property type="component" value="Unassembled WGS sequence"/>
</dbReference>
<proteinExistence type="predicted"/>
<gene>
    <name evidence="1" type="ORF">BJ138DRAFT_1002879</name>
</gene>